<organism evidence="1 2">
    <name type="scientific">Candidatus Berkelbacteria bacterium RBG_13_40_8</name>
    <dbReference type="NCBI Taxonomy" id="1797467"/>
    <lineage>
        <taxon>Bacteria</taxon>
        <taxon>Candidatus Berkelbacteria</taxon>
    </lineage>
</organism>
<dbReference type="EMBL" id="MEZT01000003">
    <property type="protein sequence ID" value="OGD57303.1"/>
    <property type="molecule type" value="Genomic_DNA"/>
</dbReference>
<proteinExistence type="predicted"/>
<reference evidence="1 2" key="1">
    <citation type="journal article" date="2016" name="Nat. Commun.">
        <title>Thousands of microbial genomes shed light on interconnected biogeochemical processes in an aquifer system.</title>
        <authorList>
            <person name="Anantharaman K."/>
            <person name="Brown C.T."/>
            <person name="Hug L.A."/>
            <person name="Sharon I."/>
            <person name="Castelle C.J."/>
            <person name="Probst A.J."/>
            <person name="Thomas B.C."/>
            <person name="Singh A."/>
            <person name="Wilkins M.J."/>
            <person name="Karaoz U."/>
            <person name="Brodie E.L."/>
            <person name="Williams K.H."/>
            <person name="Hubbard S.S."/>
            <person name="Banfield J.F."/>
        </authorList>
    </citation>
    <scope>NUCLEOTIDE SEQUENCE [LARGE SCALE GENOMIC DNA]</scope>
</reference>
<dbReference type="AlphaFoldDB" id="A0A1F5DQ95"/>
<protein>
    <submittedName>
        <fullName evidence="1">Uncharacterized protein</fullName>
    </submittedName>
</protein>
<name>A0A1F5DQ95_9BACT</name>
<comment type="caution">
    <text evidence="1">The sequence shown here is derived from an EMBL/GenBank/DDBJ whole genome shotgun (WGS) entry which is preliminary data.</text>
</comment>
<gene>
    <name evidence="1" type="ORF">A2V71_00510</name>
</gene>
<evidence type="ECO:0000313" key="1">
    <source>
        <dbReference type="EMBL" id="OGD57303.1"/>
    </source>
</evidence>
<sequence>MTKEKYLEAIENLRQYFKKKEIPKIDYPHNEFIDPCFPDICLVHCHGMLDKMLEFLEQGRIDKVNRWLGFIQGVLWRSGLFTLDDLKNMNKPD</sequence>
<evidence type="ECO:0000313" key="2">
    <source>
        <dbReference type="Proteomes" id="UP000178764"/>
    </source>
</evidence>
<accession>A0A1F5DQ95</accession>
<dbReference type="Proteomes" id="UP000178764">
    <property type="component" value="Unassembled WGS sequence"/>
</dbReference>